<evidence type="ECO:0000256" key="1">
    <source>
        <dbReference type="SAM" id="SignalP"/>
    </source>
</evidence>
<evidence type="ECO:0000313" key="3">
    <source>
        <dbReference type="Proteomes" id="UP001209535"/>
    </source>
</evidence>
<feature type="signal peptide" evidence="1">
    <location>
        <begin position="1"/>
        <end position="18"/>
    </location>
</feature>
<comment type="caution">
    <text evidence="2">The sequence shown here is derived from an EMBL/GenBank/DDBJ whole genome shotgun (WGS) entry which is preliminary data.</text>
</comment>
<gene>
    <name evidence="2" type="ORF">OEZ60_05610</name>
</gene>
<feature type="chain" id="PRO_5047215391" evidence="1">
    <location>
        <begin position="19"/>
        <end position="118"/>
    </location>
</feature>
<name>A0ABT2X3E8_9RHOB</name>
<dbReference type="Proteomes" id="UP001209535">
    <property type="component" value="Unassembled WGS sequence"/>
</dbReference>
<dbReference type="RefSeq" id="WP_263334042.1">
    <property type="nucleotide sequence ID" value="NZ_JAOVQO010000004.1"/>
</dbReference>
<dbReference type="EMBL" id="JAOVQO010000004">
    <property type="protein sequence ID" value="MCU9847477.1"/>
    <property type="molecule type" value="Genomic_DNA"/>
</dbReference>
<keyword evidence="1" id="KW-0732">Signal</keyword>
<organism evidence="2 3">
    <name type="scientific">Albidovulum salinarum</name>
    <dbReference type="NCBI Taxonomy" id="2984153"/>
    <lineage>
        <taxon>Bacteria</taxon>
        <taxon>Pseudomonadati</taxon>
        <taxon>Pseudomonadota</taxon>
        <taxon>Alphaproteobacteria</taxon>
        <taxon>Rhodobacterales</taxon>
        <taxon>Paracoccaceae</taxon>
        <taxon>Albidovulum</taxon>
    </lineage>
</organism>
<protein>
    <submittedName>
        <fullName evidence="2">Uncharacterized protein</fullName>
    </submittedName>
</protein>
<proteinExistence type="predicted"/>
<evidence type="ECO:0000313" key="2">
    <source>
        <dbReference type="EMBL" id="MCU9847477.1"/>
    </source>
</evidence>
<keyword evidence="3" id="KW-1185">Reference proteome</keyword>
<accession>A0ABT2X3E8</accession>
<sequence>MFRPCLVLLALAAGPACADPPQVTGARAERHGGTLTFTVTLTHPDSGWDHYASGWEVLAPDGGRLGYRELTHPHVEEQPFTRSLSGVAVPDGLDHVLIRPRCTLDGWVATPVRLDLAD</sequence>
<reference evidence="2 3" key="1">
    <citation type="submission" date="2022-10" db="EMBL/GenBank/DDBJ databases">
        <title>Defluviimonas sp. nov., isolated from ocean surface sediments.</title>
        <authorList>
            <person name="He W."/>
            <person name="Wang L."/>
            <person name="Zhang D.-F."/>
        </authorList>
    </citation>
    <scope>NUCLEOTIDE SEQUENCE [LARGE SCALE GENOMIC DNA]</scope>
    <source>
        <strain evidence="2 3">WL0024</strain>
    </source>
</reference>